<sequence>MVVDLLPSPPESFVTNCLLIPKSTDDVFGGMFVVQDGVVMARRDGYAIVPREDYEQMVKKLCPDLSGG</sequence>
<gene>
    <name evidence="1" type="ORF">LCGC14_2557720</name>
</gene>
<organism evidence="1">
    <name type="scientific">marine sediment metagenome</name>
    <dbReference type="NCBI Taxonomy" id="412755"/>
    <lineage>
        <taxon>unclassified sequences</taxon>
        <taxon>metagenomes</taxon>
        <taxon>ecological metagenomes</taxon>
    </lineage>
</organism>
<comment type="caution">
    <text evidence="1">The sequence shown here is derived from an EMBL/GenBank/DDBJ whole genome shotgun (WGS) entry which is preliminary data.</text>
</comment>
<reference evidence="1" key="1">
    <citation type="journal article" date="2015" name="Nature">
        <title>Complex archaea that bridge the gap between prokaryotes and eukaryotes.</title>
        <authorList>
            <person name="Spang A."/>
            <person name="Saw J.H."/>
            <person name="Jorgensen S.L."/>
            <person name="Zaremba-Niedzwiedzka K."/>
            <person name="Martijn J."/>
            <person name="Lind A.E."/>
            <person name="van Eijk R."/>
            <person name="Schleper C."/>
            <person name="Guy L."/>
            <person name="Ettema T.J."/>
        </authorList>
    </citation>
    <scope>NUCLEOTIDE SEQUENCE</scope>
</reference>
<evidence type="ECO:0000313" key="1">
    <source>
        <dbReference type="EMBL" id="KKL10249.1"/>
    </source>
</evidence>
<name>A0A0F9AKZ5_9ZZZZ</name>
<dbReference type="AlphaFoldDB" id="A0A0F9AKZ5"/>
<protein>
    <submittedName>
        <fullName evidence="1">Uncharacterized protein</fullName>
    </submittedName>
</protein>
<proteinExistence type="predicted"/>
<accession>A0A0F9AKZ5</accession>
<dbReference type="EMBL" id="LAZR01042137">
    <property type="protein sequence ID" value="KKL10249.1"/>
    <property type="molecule type" value="Genomic_DNA"/>
</dbReference>